<dbReference type="PANTHER" id="PTHR43019">
    <property type="entry name" value="SERINE ENDOPROTEASE DEGS"/>
    <property type="match status" value="1"/>
</dbReference>
<dbReference type="Gene3D" id="2.40.10.120">
    <property type="match status" value="1"/>
</dbReference>
<feature type="coiled-coil region" evidence="1">
    <location>
        <begin position="108"/>
        <end position="142"/>
    </location>
</feature>
<dbReference type="RefSeq" id="WP_051497752.1">
    <property type="nucleotide sequence ID" value="NZ_CBTK010000186.1"/>
</dbReference>
<dbReference type="Pfam" id="PF13365">
    <property type="entry name" value="Trypsin_2"/>
    <property type="match status" value="1"/>
</dbReference>
<evidence type="ECO:0000313" key="3">
    <source>
        <dbReference type="EMBL" id="CDH45590.1"/>
    </source>
</evidence>
<dbReference type="Proteomes" id="UP000019184">
    <property type="component" value="Unassembled WGS sequence"/>
</dbReference>
<feature type="coiled-coil region" evidence="1">
    <location>
        <begin position="166"/>
        <end position="193"/>
    </location>
</feature>
<evidence type="ECO:0000313" key="4">
    <source>
        <dbReference type="Proteomes" id="UP000019184"/>
    </source>
</evidence>
<dbReference type="AlphaFoldDB" id="A0A7U7J4G8"/>
<dbReference type="EMBL" id="CBTK010000186">
    <property type="protein sequence ID" value="CDH45590.1"/>
    <property type="molecule type" value="Genomic_DNA"/>
</dbReference>
<feature type="compositionally biased region" description="Basic and acidic residues" evidence="2">
    <location>
        <begin position="18"/>
        <end position="30"/>
    </location>
</feature>
<dbReference type="SUPFAM" id="SSF50494">
    <property type="entry name" value="Trypsin-like serine proteases"/>
    <property type="match status" value="1"/>
</dbReference>
<evidence type="ECO:0008006" key="5">
    <source>
        <dbReference type="Google" id="ProtNLM"/>
    </source>
</evidence>
<evidence type="ECO:0000256" key="1">
    <source>
        <dbReference type="SAM" id="Coils"/>
    </source>
</evidence>
<reference evidence="3 4" key="1">
    <citation type="journal article" date="2014" name="ISME J.">
        <title>Candidatus Competibacter-lineage genomes retrieved from metagenomes reveal functional metabolic diversity.</title>
        <authorList>
            <person name="McIlroy S.J."/>
            <person name="Albertsen M."/>
            <person name="Andresen E.K."/>
            <person name="Saunders A.M."/>
            <person name="Kristiansen R."/>
            <person name="Stokholm-Bjerregaard M."/>
            <person name="Nielsen K.L."/>
            <person name="Nielsen P.H."/>
        </authorList>
    </citation>
    <scope>NUCLEOTIDE SEQUENCE [LARGE SCALE GENOMIC DNA]</scope>
    <source>
        <strain evidence="3 4">Run_B_J11</strain>
    </source>
</reference>
<dbReference type="InterPro" id="IPR043504">
    <property type="entry name" value="Peptidase_S1_PA_chymotrypsin"/>
</dbReference>
<keyword evidence="4" id="KW-1185">Reference proteome</keyword>
<feature type="region of interest" description="Disordered" evidence="2">
    <location>
        <begin position="1"/>
        <end position="49"/>
    </location>
</feature>
<dbReference type="Gene3D" id="2.40.10.10">
    <property type="entry name" value="Trypsin-like serine proteases"/>
    <property type="match status" value="1"/>
</dbReference>
<evidence type="ECO:0000256" key="2">
    <source>
        <dbReference type="SAM" id="MobiDB-lite"/>
    </source>
</evidence>
<keyword evidence="1" id="KW-0175">Coiled coil</keyword>
<comment type="caution">
    <text evidence="3">The sequence shown here is derived from an EMBL/GenBank/DDBJ whole genome shotgun (WGS) entry which is preliminary data.</text>
</comment>
<accession>A0A7U7J4G8</accession>
<gene>
    <name evidence="3" type="ORF">BN874_2660003</name>
</gene>
<proteinExistence type="predicted"/>
<dbReference type="SUPFAM" id="SSF57997">
    <property type="entry name" value="Tropomyosin"/>
    <property type="match status" value="1"/>
</dbReference>
<dbReference type="InterPro" id="IPR009003">
    <property type="entry name" value="Peptidase_S1_PA"/>
</dbReference>
<name>A0A7U7J4G8_9GAMM</name>
<sequence length="348" mass="38977">MKIEFDSISPETLEYQDEQGRWQYTDRPRPSLEPPGEILPAPAATSNPNRDLNARLRAQFSPQTPVQEATLGTVTVKTAMGTGSGFFISTTGHLLTNRHVIKLPERERKEIQQSLGDAEQELDRYRKRLTWREQELDRYRKDLAQYETSLGTLPEGAGKADRQAYYRSKQNQYQTLQQELATDRRTFQEVEKKVITQRREIDWKLAVSGTTHTFILVLKDGTELTASLLAVSPDHDLALLKLDRYQTPSLLPAAPQDIGQGVAVYAIGSPVGLRDSISAGVVSGFESTFIRTDAKIYPGNSGDPLILANGRVIGINTMKQITEKFEGIGYAIDINTALREFADHLPHH</sequence>
<organism evidence="3 4">
    <name type="scientific">Candidatus Contendobacter odensis Run_B_J11</name>
    <dbReference type="NCBI Taxonomy" id="1400861"/>
    <lineage>
        <taxon>Bacteria</taxon>
        <taxon>Pseudomonadati</taxon>
        <taxon>Pseudomonadota</taxon>
        <taxon>Gammaproteobacteria</taxon>
        <taxon>Candidatus Competibacteraceae</taxon>
        <taxon>Candidatus Contendibacter</taxon>
    </lineage>
</organism>
<dbReference type="OrthoDB" id="6079871at2"/>
<dbReference type="PANTHER" id="PTHR43019:SF23">
    <property type="entry name" value="PROTEASE DO-LIKE 5, CHLOROPLASTIC"/>
    <property type="match status" value="1"/>
</dbReference>
<protein>
    <recommendedName>
        <fullName evidence="5">DUF4124 domain-containing protein</fullName>
    </recommendedName>
</protein>